<protein>
    <submittedName>
        <fullName evidence="1">Uncharacterized protein</fullName>
    </submittedName>
</protein>
<organism evidence="1 2">
    <name type="scientific">Oedothorax gibbosus</name>
    <dbReference type="NCBI Taxonomy" id="931172"/>
    <lineage>
        <taxon>Eukaryota</taxon>
        <taxon>Metazoa</taxon>
        <taxon>Ecdysozoa</taxon>
        <taxon>Arthropoda</taxon>
        <taxon>Chelicerata</taxon>
        <taxon>Arachnida</taxon>
        <taxon>Araneae</taxon>
        <taxon>Araneomorphae</taxon>
        <taxon>Entelegynae</taxon>
        <taxon>Araneoidea</taxon>
        <taxon>Linyphiidae</taxon>
        <taxon>Erigoninae</taxon>
        <taxon>Oedothorax</taxon>
    </lineage>
</organism>
<dbReference type="Proteomes" id="UP000827092">
    <property type="component" value="Unassembled WGS sequence"/>
</dbReference>
<accession>A0AAV6TSF6</accession>
<comment type="caution">
    <text evidence="1">The sequence shown here is derived from an EMBL/GenBank/DDBJ whole genome shotgun (WGS) entry which is preliminary data.</text>
</comment>
<sequence length="145" mass="16657">MNPYSLKRCVLENYLCSFGTENGLSEKKCHRFAGVNTQFLLKVYYPENFRRPEQQKRGTFKIEEQKGRENKRTTSAGCDVITPHSELRIPVRGENGGSPCRVDHQMCIGIFNERLIIPLFFSFFAGRLADLVELSDSKSKRSSMK</sequence>
<evidence type="ECO:0000313" key="1">
    <source>
        <dbReference type="EMBL" id="KAG8174987.1"/>
    </source>
</evidence>
<reference evidence="1 2" key="1">
    <citation type="journal article" date="2022" name="Nat. Ecol. Evol.">
        <title>A masculinizing supergene underlies an exaggerated male reproductive morph in a spider.</title>
        <authorList>
            <person name="Hendrickx F."/>
            <person name="De Corte Z."/>
            <person name="Sonet G."/>
            <person name="Van Belleghem S.M."/>
            <person name="Kostlbacher S."/>
            <person name="Vangestel C."/>
        </authorList>
    </citation>
    <scope>NUCLEOTIDE SEQUENCE [LARGE SCALE GENOMIC DNA]</scope>
    <source>
        <strain evidence="1">W744_W776</strain>
    </source>
</reference>
<dbReference type="EMBL" id="JAFNEN010001097">
    <property type="protein sequence ID" value="KAG8174987.1"/>
    <property type="molecule type" value="Genomic_DNA"/>
</dbReference>
<name>A0AAV6TSF6_9ARAC</name>
<dbReference type="AlphaFoldDB" id="A0AAV6TSF6"/>
<evidence type="ECO:0000313" key="2">
    <source>
        <dbReference type="Proteomes" id="UP000827092"/>
    </source>
</evidence>
<keyword evidence="2" id="KW-1185">Reference proteome</keyword>
<proteinExistence type="predicted"/>
<gene>
    <name evidence="1" type="ORF">JTE90_027063</name>
</gene>